<accession>A0ABQ4IXQ0</accession>
<evidence type="ECO:0000256" key="6">
    <source>
        <dbReference type="ARBA" id="ARBA00022741"/>
    </source>
</evidence>
<dbReference type="PROSITE" id="PS00177">
    <property type="entry name" value="TOPOISOMERASE_II"/>
    <property type="match status" value="1"/>
</dbReference>
<evidence type="ECO:0000313" key="16">
    <source>
        <dbReference type="Proteomes" id="UP000643165"/>
    </source>
</evidence>
<dbReference type="PRINTS" id="PR00418">
    <property type="entry name" value="TPI2FAMILY"/>
</dbReference>
<evidence type="ECO:0000256" key="8">
    <source>
        <dbReference type="ARBA" id="ARBA00022842"/>
    </source>
</evidence>
<dbReference type="SUPFAM" id="SSF51294">
    <property type="entry name" value="Hedgehog/intein (Hint) domain"/>
    <property type="match status" value="1"/>
</dbReference>
<dbReference type="PRINTS" id="PR01159">
    <property type="entry name" value="DNAGYRASEB"/>
</dbReference>
<dbReference type="NCBIfam" id="TIGR01445">
    <property type="entry name" value="intein_Nterm"/>
    <property type="match status" value="1"/>
</dbReference>
<dbReference type="InterPro" id="IPR018522">
    <property type="entry name" value="TopoIIA_CS"/>
</dbReference>
<dbReference type="Pfam" id="PF00204">
    <property type="entry name" value="DNA_gyraseB"/>
    <property type="match status" value="1"/>
</dbReference>
<dbReference type="SMART" id="SM00306">
    <property type="entry name" value="HintN"/>
    <property type="match status" value="1"/>
</dbReference>
<dbReference type="InterPro" id="IPR006171">
    <property type="entry name" value="TOPRIM_dom"/>
</dbReference>
<dbReference type="SUPFAM" id="SSF55874">
    <property type="entry name" value="ATPase domain of HSP90 chaperone/DNA topoisomerase II/histidine kinase"/>
    <property type="match status" value="1"/>
</dbReference>
<dbReference type="Pfam" id="PF02518">
    <property type="entry name" value="HATPase_c"/>
    <property type="match status" value="1"/>
</dbReference>
<evidence type="ECO:0000256" key="7">
    <source>
        <dbReference type="ARBA" id="ARBA00022840"/>
    </source>
</evidence>
<evidence type="ECO:0000259" key="12">
    <source>
        <dbReference type="SMART" id="SM00305"/>
    </source>
</evidence>
<keyword evidence="11" id="KW-0413">Isomerase</keyword>
<dbReference type="SMART" id="SM00433">
    <property type="entry name" value="TOP2c"/>
    <property type="match status" value="1"/>
</dbReference>
<evidence type="ECO:0000259" key="14">
    <source>
        <dbReference type="SMART" id="SM00387"/>
    </source>
</evidence>
<dbReference type="SMART" id="SM00305">
    <property type="entry name" value="HintC"/>
    <property type="match status" value="1"/>
</dbReference>
<dbReference type="SUPFAM" id="SSF54211">
    <property type="entry name" value="Ribosomal protein S5 domain 2-like"/>
    <property type="match status" value="1"/>
</dbReference>
<keyword evidence="8" id="KW-0460">Magnesium</keyword>
<dbReference type="InterPro" id="IPR036844">
    <property type="entry name" value="Hint_dom_sf"/>
</dbReference>
<protein>
    <recommendedName>
        <fullName evidence="4">DNA topoisomerase (ATP-hydrolyzing)</fullName>
        <ecNumber evidence="4">5.6.2.2</ecNumber>
    </recommendedName>
</protein>
<dbReference type="InterPro" id="IPR014721">
    <property type="entry name" value="Ribsml_uS5_D2-typ_fold_subgr"/>
</dbReference>
<dbReference type="SUPFAM" id="SSF56719">
    <property type="entry name" value="Type II DNA topoisomerase"/>
    <property type="match status" value="2"/>
</dbReference>
<name>A0ABQ4IXQ0_9ACTN</name>
<dbReference type="InterPro" id="IPR030934">
    <property type="entry name" value="Intein_C"/>
</dbReference>
<comment type="cofactor">
    <cofactor evidence="2">
        <name>Mg(2+)</name>
        <dbReference type="ChEBI" id="CHEBI:18420"/>
    </cofactor>
</comment>
<dbReference type="Gene3D" id="3.40.50.670">
    <property type="match status" value="1"/>
</dbReference>
<sequence>MSCTGCRGVRLRSLRRARAGQNADGAGEHIAKTGEYDQLTAEPDTLYGADDLTHLEGLDAVRKRPGMYIGSTDSRGVGHLVNEILDNSTDEGVAGHATNVEVFLHADGSVQVDDNGRGIPTDVHARSGISGVELVLTRLHAGGKFGGSGYKTSGGLHGVGASAVNALSRRFDVTVRRGGKVHAMSFRHGVPGIFDGEGPDAPFTPGPGLQVVGAMKRGHRTGTSIRYWHDPRYFETGATLDHDAVRAKLRHTAFLVPGVGYTLHDRTAEQPTEERFHYPNGLTDMVEFLAPAGDRPVSGTLLVTGEGTYRENAADANGVMQSNVQRRAEVEIAFRWGTGYERTVECFTNTIRNAHGGTHRKGFERALARTLADAVRNTRGLLKAKEDAPTLDDVLEGMTAVVHVRVPEPQFTSQTKDELSTAGITKVVQGLVEQHVKSWLDDRKTRTEARTVLQKIVDASRVRLTQKQQKDAARRKTALEGAAMPAKLVDCRATGVDRSELFIVEGDSALGCFTGDTKVALASGRSRSFAELADDWQQGVTHFGYTTNKAGRVVVAPLVEPRLTKRNAPLVRVTLDNGESVRCTPDHLFRLRDGSYRRADALMPGDSLMPLYRSLSSKTAGQKLHGYERVWMNDKDEWVYTHYLADAWNLRNGRDSAANGKVRHHIDIDKRNNDPRNIKRMTWADHSALHAAMMGEHVQAGWREWFENGGREFKSAMLTAQWRDPAFREACLARLFALNESPAFRARFEQGFQDWYAALSDEERRAYADRMRERQAGYWSDPAHRAAAAERARRYFTDPARREQWRQRSVQQWQDSELRAWRSRKTVEQFSDPAERDRQRNAVLTWHEDNPEFGERHSRRMRQRMSDPKNDHLSKVQAGRMRYVANVPRVDRVRRQQEGRRLAALRRLAPMLVLHDDELAAAYEAERLKSARTGLRFDRLLNLYDGDYARLREAAALVNHRVASVEPLDETADVYDLTVEGYHNFALEAGVFVHNSARVARTSEYQALLPIRGKILNVQKANLQQVLDNAECAAIVQVLGAGSGRTFDLSALRYGRVLIMADADVDGAHIRTLLITLFARYMRPLIEAGRLYAAMPPLHKITTKGRNPETVYTYTQAEMESTVRRFEKAGKQIVTPVPRFKGLGEMDAEELWETTMNPATRAVRRITLEDVDAAERILELLMGEKVEPRRKWLIDSADRVDRDAIDA</sequence>
<dbReference type="InterPro" id="IPR003586">
    <property type="entry name" value="Hint_dom_C"/>
</dbReference>
<evidence type="ECO:0000256" key="3">
    <source>
        <dbReference type="ARBA" id="ARBA00010708"/>
    </source>
</evidence>
<dbReference type="Proteomes" id="UP000643165">
    <property type="component" value="Unassembled WGS sequence"/>
</dbReference>
<comment type="similarity">
    <text evidence="3">Belongs to the type II topoisomerase GyrB family.</text>
</comment>
<dbReference type="InterPro" id="IPR020568">
    <property type="entry name" value="Ribosomal_Su5_D2-typ_SF"/>
</dbReference>
<dbReference type="EC" id="5.6.2.2" evidence="4"/>
<keyword evidence="9" id="KW-0799">Topoisomerase</keyword>
<dbReference type="NCBIfam" id="TIGR01443">
    <property type="entry name" value="intein_Cterm"/>
    <property type="match status" value="1"/>
</dbReference>
<comment type="caution">
    <text evidence="15">The sequence shown here is derived from an EMBL/GenBank/DDBJ whole genome shotgun (WGS) entry which is preliminary data.</text>
</comment>
<dbReference type="SMART" id="SM00387">
    <property type="entry name" value="HATPase_c"/>
    <property type="match status" value="1"/>
</dbReference>
<organism evidence="15 16">
    <name type="scientific">Micromonospora lutea</name>
    <dbReference type="NCBI Taxonomy" id="419825"/>
    <lineage>
        <taxon>Bacteria</taxon>
        <taxon>Bacillati</taxon>
        <taxon>Actinomycetota</taxon>
        <taxon>Actinomycetes</taxon>
        <taxon>Micromonosporales</taxon>
        <taxon>Micromonosporaceae</taxon>
        <taxon>Micromonospora</taxon>
    </lineage>
</organism>
<keyword evidence="7" id="KW-0067">ATP-binding</keyword>
<dbReference type="InterPro" id="IPR013759">
    <property type="entry name" value="Topo_IIA_B_C"/>
</dbReference>
<dbReference type="CDD" id="cd00822">
    <property type="entry name" value="TopoII_Trans_DNA_gyrase"/>
    <property type="match status" value="1"/>
</dbReference>
<reference evidence="15 16" key="1">
    <citation type="submission" date="2021-01" db="EMBL/GenBank/DDBJ databases">
        <title>Whole genome shotgun sequence of Verrucosispora lutea NBRC 106530.</title>
        <authorList>
            <person name="Komaki H."/>
            <person name="Tamura T."/>
        </authorList>
    </citation>
    <scope>NUCLEOTIDE SEQUENCE [LARGE SCALE GENOMIC DNA]</scope>
    <source>
        <strain evidence="15 16">NBRC 106530</strain>
    </source>
</reference>
<evidence type="ECO:0000256" key="5">
    <source>
        <dbReference type="ARBA" id="ARBA00022723"/>
    </source>
</evidence>
<feature type="domain" description="Hint" evidence="12">
    <location>
        <begin position="954"/>
        <end position="1001"/>
    </location>
</feature>
<evidence type="ECO:0000256" key="11">
    <source>
        <dbReference type="ARBA" id="ARBA00023235"/>
    </source>
</evidence>
<proteinExistence type="inferred from homology"/>
<dbReference type="Pfam" id="PF14890">
    <property type="entry name" value="Intein_splicing"/>
    <property type="match status" value="1"/>
</dbReference>
<feature type="domain" description="Histidine kinase/HSP90-like ATPase" evidence="14">
    <location>
        <begin position="72"/>
        <end position="233"/>
    </location>
</feature>
<evidence type="ECO:0000256" key="4">
    <source>
        <dbReference type="ARBA" id="ARBA00012895"/>
    </source>
</evidence>
<keyword evidence="5" id="KW-0479">Metal-binding</keyword>
<comment type="catalytic activity">
    <reaction evidence="1">
        <text>ATP-dependent breakage, passage and rejoining of double-stranded DNA.</text>
        <dbReference type="EC" id="5.6.2.2"/>
    </reaction>
</comment>
<dbReference type="Gene3D" id="2.170.16.10">
    <property type="entry name" value="Hedgehog/Intein (Hint) domain"/>
    <property type="match status" value="2"/>
</dbReference>
<dbReference type="Pfam" id="PF01751">
    <property type="entry name" value="Toprim"/>
    <property type="match status" value="1"/>
</dbReference>
<dbReference type="EMBL" id="BOPB01000014">
    <property type="protein sequence ID" value="GIJ22488.1"/>
    <property type="molecule type" value="Genomic_DNA"/>
</dbReference>
<dbReference type="CDD" id="cd00081">
    <property type="entry name" value="Hint"/>
    <property type="match status" value="2"/>
</dbReference>
<feature type="domain" description="Hint" evidence="13">
    <location>
        <begin position="510"/>
        <end position="612"/>
    </location>
</feature>
<dbReference type="CDD" id="cd16928">
    <property type="entry name" value="HATPase_GyrB-like"/>
    <property type="match status" value="1"/>
</dbReference>
<dbReference type="Pfam" id="PF00986">
    <property type="entry name" value="DNA_gyraseB_C"/>
    <property type="match status" value="1"/>
</dbReference>
<dbReference type="InterPro" id="IPR003594">
    <property type="entry name" value="HATPase_dom"/>
</dbReference>
<dbReference type="InterPro" id="IPR013506">
    <property type="entry name" value="Topo_IIA_bsu_dom2"/>
</dbReference>
<evidence type="ECO:0000256" key="9">
    <source>
        <dbReference type="ARBA" id="ARBA00023029"/>
    </source>
</evidence>
<dbReference type="PROSITE" id="PS50818">
    <property type="entry name" value="INTEIN_C_TER"/>
    <property type="match status" value="1"/>
</dbReference>
<keyword evidence="16" id="KW-1185">Reference proteome</keyword>
<dbReference type="PROSITE" id="PS50817">
    <property type="entry name" value="INTEIN_N_TER"/>
    <property type="match status" value="1"/>
</dbReference>
<evidence type="ECO:0000259" key="13">
    <source>
        <dbReference type="SMART" id="SM00306"/>
    </source>
</evidence>
<dbReference type="InterPro" id="IPR006141">
    <property type="entry name" value="Intein_N"/>
</dbReference>
<evidence type="ECO:0000256" key="10">
    <source>
        <dbReference type="ARBA" id="ARBA00023125"/>
    </source>
</evidence>
<dbReference type="PANTHER" id="PTHR45866">
    <property type="entry name" value="DNA GYRASE/TOPOISOMERASE SUBUNIT B"/>
    <property type="match status" value="1"/>
</dbReference>
<dbReference type="InterPro" id="IPR036890">
    <property type="entry name" value="HATPase_C_sf"/>
</dbReference>
<evidence type="ECO:0000256" key="2">
    <source>
        <dbReference type="ARBA" id="ARBA00001946"/>
    </source>
</evidence>
<dbReference type="Gene3D" id="3.30.565.10">
    <property type="entry name" value="Histidine kinase-like ATPase, C-terminal domain"/>
    <property type="match status" value="1"/>
</dbReference>
<gene>
    <name evidence="15" type="ORF">Vlu01_31120</name>
</gene>
<keyword evidence="6" id="KW-0547">Nucleotide-binding</keyword>
<dbReference type="InterPro" id="IPR000565">
    <property type="entry name" value="Topo_IIA_B"/>
</dbReference>
<dbReference type="InterPro" id="IPR013760">
    <property type="entry name" value="Topo_IIA-like_dom_sf"/>
</dbReference>
<dbReference type="InterPro" id="IPR001241">
    <property type="entry name" value="Topo_IIA"/>
</dbReference>
<dbReference type="PANTHER" id="PTHR45866:SF1">
    <property type="entry name" value="DNA GYRASE SUBUNIT B, MITOCHONDRIAL"/>
    <property type="match status" value="1"/>
</dbReference>
<dbReference type="Gene3D" id="3.30.230.10">
    <property type="match status" value="1"/>
</dbReference>
<dbReference type="InterPro" id="IPR002288">
    <property type="entry name" value="DNA_gyrase_B_C"/>
</dbReference>
<evidence type="ECO:0000313" key="15">
    <source>
        <dbReference type="EMBL" id="GIJ22488.1"/>
    </source>
</evidence>
<evidence type="ECO:0000256" key="1">
    <source>
        <dbReference type="ARBA" id="ARBA00000185"/>
    </source>
</evidence>
<dbReference type="InterPro" id="IPR003587">
    <property type="entry name" value="Hint_dom_N"/>
</dbReference>
<keyword evidence="10" id="KW-0238">DNA-binding</keyword>